<reference evidence="4" key="3">
    <citation type="journal article" date="2013" name="Nucleic Acids Res.">
        <title>The genome of Anopheles darlingi, the main neotropical malaria vector.</title>
        <authorList>
            <person name="Marinotti O."/>
            <person name="Cerqueira G.C."/>
            <person name="de Almeida L.G."/>
            <person name="Ferro M.I."/>
            <person name="Loreto E.L."/>
            <person name="Zaha A."/>
            <person name="Teixeira S.M."/>
            <person name="Wespiser A.R."/>
            <person name="Almeida E Silva A."/>
            <person name="Schlindwein A.D."/>
            <person name="Pacheco A.C."/>
            <person name="Silva A.L."/>
            <person name="Graveley B.R."/>
            <person name="Walenz B.P."/>
            <person name="Lima Bde A."/>
            <person name="Ribeiro C.A."/>
            <person name="Nunes-Silva C.G."/>
            <person name="de Carvalho C.R."/>
            <person name="Soares C.M."/>
            <person name="de Menezes C.B."/>
            <person name="Matiolli C."/>
            <person name="Caffrey D."/>
            <person name="Araujo D.A."/>
            <person name="de Oliveira D.M."/>
            <person name="Golenbock D."/>
            <person name="Grisard E.C."/>
            <person name="Fantinatti-Garboggini F."/>
            <person name="de Carvalho F.M."/>
            <person name="Barcellos F.G."/>
            <person name="Prosdocimi F."/>
            <person name="May G."/>
            <person name="Azevedo Junior G.M."/>
            <person name="Guimaraes G.M."/>
            <person name="Goldman G.H."/>
            <person name="Padilha I.Q."/>
            <person name="Batista Jda S."/>
            <person name="Ferro J.A."/>
            <person name="Ribeiro J.M."/>
            <person name="Fietto J.L."/>
            <person name="Dabbas K.M."/>
            <person name="Cerdeira L."/>
            <person name="Agnez-Lima L.F."/>
            <person name="Brocchi M."/>
            <person name="de Carvalho M.O."/>
            <person name="Teixeira Mde M."/>
            <person name="Diniz Maia Mde M."/>
            <person name="Goldman M.H."/>
            <person name="Cruz Schneider M.P."/>
            <person name="Felipe M.S."/>
            <person name="Hungria M."/>
            <person name="Nicolas M.F."/>
            <person name="Pereira M."/>
            <person name="Montes M.A."/>
            <person name="Cantao M.E."/>
            <person name="Vincentz M."/>
            <person name="Rafael M.S."/>
            <person name="Silverman N."/>
            <person name="Stoco P.H."/>
            <person name="Souza R.C."/>
            <person name="Vicentini R."/>
            <person name="Gazzinelli R.T."/>
            <person name="Neves Rde O."/>
            <person name="Silva R."/>
            <person name="Astolfi-Filho S."/>
            <person name="Maciel T.E."/>
            <person name="Urmenyi T.P."/>
            <person name="Tadei W.P."/>
            <person name="Camargo E.P."/>
            <person name="de Vasconcelos A.T."/>
        </authorList>
    </citation>
    <scope>NUCLEOTIDE SEQUENCE</scope>
</reference>
<protein>
    <submittedName>
        <fullName evidence="4">Rough deal</fullName>
    </submittedName>
</protein>
<evidence type="ECO:0000259" key="2">
    <source>
        <dbReference type="Pfam" id="PF24504"/>
    </source>
</evidence>
<dbReference type="InterPro" id="IPR052802">
    <property type="entry name" value="KNTC1"/>
</dbReference>
<dbReference type="GO" id="GO:0000070">
    <property type="term" value="P:mitotic sister chromatid segregation"/>
    <property type="evidence" value="ECO:0007669"/>
    <property type="project" value="TreeGrafter"/>
</dbReference>
<dbReference type="Pfam" id="PF10493">
    <property type="entry name" value="Rod_C"/>
    <property type="match status" value="1"/>
</dbReference>
<evidence type="ECO:0000313" key="6">
    <source>
        <dbReference type="Proteomes" id="UP000000673"/>
    </source>
</evidence>
<accession>W5JGF4</accession>
<dbReference type="FunCoup" id="W5JGF4">
    <property type="interactions" value="582"/>
</dbReference>
<dbReference type="GO" id="GO:0031267">
    <property type="term" value="F:small GTPase binding"/>
    <property type="evidence" value="ECO:0007669"/>
    <property type="project" value="TreeGrafter"/>
</dbReference>
<dbReference type="VEuPathDB" id="VectorBase:ADAC005111"/>
<dbReference type="Pfam" id="PF24520">
    <property type="entry name" value="ARM_KNTC1_1st"/>
    <property type="match status" value="1"/>
</dbReference>
<dbReference type="GO" id="GO:0005828">
    <property type="term" value="C:kinetochore microtubule"/>
    <property type="evidence" value="ECO:0007669"/>
    <property type="project" value="TreeGrafter"/>
</dbReference>
<dbReference type="InterPro" id="IPR057303">
    <property type="entry name" value="Rod_N"/>
</dbReference>
<dbReference type="VEuPathDB" id="VectorBase:ADAR2_007455"/>
<dbReference type="HOGENOM" id="CLU_001950_0_0_1"/>
<dbReference type="STRING" id="43151.W5JGF4"/>
<reference evidence="4 6" key="1">
    <citation type="journal article" date="2010" name="BMC Genomics">
        <title>Combination of measures distinguishes pre-miRNAs from other stem-loops in the genome of the newly sequenced Anopheles darlingi.</title>
        <authorList>
            <person name="Mendes N.D."/>
            <person name="Freitas A.T."/>
            <person name="Vasconcelos A.T."/>
            <person name="Sagot M.F."/>
        </authorList>
    </citation>
    <scope>NUCLEOTIDE SEQUENCE</scope>
</reference>
<gene>
    <name evidence="4" type="ORF">AND_005111</name>
</gene>
<dbReference type="PANTHER" id="PTHR15688:SF1">
    <property type="entry name" value="KINETOCHORE-ASSOCIATED PROTEIN 1"/>
    <property type="match status" value="1"/>
</dbReference>
<dbReference type="Pfam" id="PF24504">
    <property type="entry name" value="Rod_N"/>
    <property type="match status" value="1"/>
</dbReference>
<feature type="domain" description="RZZ complex subunit KNTC1/ROD C-terminal" evidence="1">
    <location>
        <begin position="987"/>
        <end position="1531"/>
    </location>
</feature>
<dbReference type="EnsemblMetazoa" id="ADAC005111-RA">
    <property type="protein sequence ID" value="ADAC005111-PA"/>
    <property type="gene ID" value="ADAC005111"/>
</dbReference>
<dbReference type="GO" id="GO:1903394">
    <property type="term" value="P:protein localization to kinetochore involved in kinetochore assembly"/>
    <property type="evidence" value="ECO:0007669"/>
    <property type="project" value="TreeGrafter"/>
</dbReference>
<dbReference type="InterPro" id="IPR019527">
    <property type="entry name" value="RZZ-complex_KNTC1/ROD_C"/>
</dbReference>
<dbReference type="OMA" id="FYELYLC"/>
<dbReference type="Proteomes" id="UP000000673">
    <property type="component" value="Unassembled WGS sequence"/>
</dbReference>
<proteinExistence type="predicted"/>
<sequence length="1551" mass="179104">MELKQEMEMSEHTWLVQQPKNSANIYYIVGHTHREPVVQEIELKILSETDPSQRLVKLIKIGRLDEAEVFACQFGLDVQLVHQARAKALLGELSTSGDIETTFAKLMTALANVNDHAFLISIHDTPISDRNMKRRFLQFLLTKLTATEGPEMESVIEINERMLRIETLKLIDPYDIDQDWQQFVYHDNLPQLCTELFQKDMDAACLIWSRHIACILPQLDEVKVAALLGRIPKETSPLHLVQWLLHFVSPILHHHPQMMHLLVQYIIEKTKSYQKLATWPMVGLTFIEDVIKILEDVQFPLIDLRLQYNSNMDELQRLASALRDLVTLKQQFNLQASLDCYMHEDIESTAVRLLQITPLNLLNRIVTEFLSKFFIGKEASLYQQIVRYIRFLLANQYSSFWDQRCITLVELLYDEQQQMETVLAILKAAPVPWSPTIASLMKYAACDHPIAEEIVMAQNSQTIKCLQMKYGWSVKAQYDPRLLVQRVLTLHKPEMLTDIETIVRTTPALAFFTDLNVIAKLAEAGEGIVAAKYLDGLEETRKAACCQGAIGMMINMVDAGNTLAMAYLEILQMLKHRADPEQQNAIQQIVHIMQLRNEFGLNVNPQALGNTTSRKELLLSGIRFILSKIQHKSDQFLDLLVGAVRRLSSYLDYNLLDSLYEVMLMLDNIHMSCFLAAQLPELTDLRQTEAFPSIHRIVSLLLAQQIRLLHDDGSSGWIEDPLTFPICRELLYQSASECTKDVQIRLELLRWIHIGVRFYPMGYLRKNLINESQRVALHTLLEFYYFTIGQEVKSVEERKERQRYTLFHELCRLDPSLKAKKSFVFHSQADLMKELKHKVISIDLLRKMSDAFNWEYQQMLVSQILTFFGQQEPSFTVQTDAYGREKVVIHDKPEAMMARLSPYLAEVENAVMLCSKLTKYMEHANGYFYEQFFCIFDILAQFSEISDEIRIWRNILRFMQEHLSGRRRQRPGQLEQEAWMREHPDGDMLPEIAKYRYPFMLIVRQPLKQLLKEEIAIDNYQKLLVLVEMKCALEGFDCNEMNDNFCKSAVVNSINEYKIQNKEMALAHNDWHRQAKNKAFLQSILRIVDSIKDLSSRLFILYYITCNASDGDDQVNAAYACYTFARKHETELASMPEAKEKLEKIFRKYPLLKTQQLLQQNGVTEEKQFQLVRNPHELIMALYSDSCFQQVKVNELVSVIGELYELDIEGIQMQLLQKWLTIFGGTTSENSASMLEETLYDDHNMSDASQEDEEGVHEYMKRAYYILSSWERSKSVEFLVAQLNTSTDGVSSDVGKQLHIYQCFSKLVDEECNPYQTFFTQQRYVALKCVHLLKSLGLGNLSIAKFEETDKMALLKMLWQSHASNPKGLEVIALICIGYNIYLPQIWNGILKQMARLGMVANLRALIDIVTAKRQLFGLEGYRMAWELLIEQPFRSASREQSLAEDALLARSLVMVQRCPISFRLNLLEIARECVTVNRVNMAAVLIGFADSEQKETLKKLIANNAVPNLKDQIQELEEFGLVTTITKAVCSELSLRDMPLQNGTSKRRAD</sequence>
<dbReference type="InterPro" id="IPR055403">
    <property type="entry name" value="ARM_KNTC1_1st"/>
</dbReference>
<feature type="domain" description="KNTC1 first ARM-repeats" evidence="3">
    <location>
        <begin position="57"/>
        <end position="284"/>
    </location>
</feature>
<evidence type="ECO:0000313" key="5">
    <source>
        <dbReference type="EnsemblMetazoa" id="ADAC005111-PA"/>
    </source>
</evidence>
<dbReference type="GO" id="GO:1990423">
    <property type="term" value="C:RZZ complex"/>
    <property type="evidence" value="ECO:0007669"/>
    <property type="project" value="TreeGrafter"/>
</dbReference>
<dbReference type="EMBL" id="ADMH02001285">
    <property type="protein sequence ID" value="ETN63171.1"/>
    <property type="molecule type" value="Genomic_DNA"/>
</dbReference>
<feature type="domain" description="Rod N-terminal" evidence="2">
    <location>
        <begin position="1"/>
        <end position="51"/>
    </location>
</feature>
<evidence type="ECO:0000313" key="4">
    <source>
        <dbReference type="EMBL" id="ETN63171.1"/>
    </source>
</evidence>
<evidence type="ECO:0000259" key="1">
    <source>
        <dbReference type="Pfam" id="PF10493"/>
    </source>
</evidence>
<dbReference type="PANTHER" id="PTHR15688">
    <property type="entry name" value="KINETOCHORE-ASSOCIATED PROTEIN 1"/>
    <property type="match status" value="1"/>
</dbReference>
<name>W5JGF4_ANODA</name>
<organism evidence="4">
    <name type="scientific">Anopheles darlingi</name>
    <name type="common">Mosquito</name>
    <dbReference type="NCBI Taxonomy" id="43151"/>
    <lineage>
        <taxon>Eukaryota</taxon>
        <taxon>Metazoa</taxon>
        <taxon>Ecdysozoa</taxon>
        <taxon>Arthropoda</taxon>
        <taxon>Hexapoda</taxon>
        <taxon>Insecta</taxon>
        <taxon>Pterygota</taxon>
        <taxon>Neoptera</taxon>
        <taxon>Endopterygota</taxon>
        <taxon>Diptera</taxon>
        <taxon>Nematocera</taxon>
        <taxon>Culicoidea</taxon>
        <taxon>Culicidae</taxon>
        <taxon>Anophelinae</taxon>
        <taxon>Anopheles</taxon>
    </lineage>
</organism>
<dbReference type="GO" id="GO:0007094">
    <property type="term" value="P:mitotic spindle assembly checkpoint signaling"/>
    <property type="evidence" value="ECO:0007669"/>
    <property type="project" value="TreeGrafter"/>
</dbReference>
<reference evidence="5" key="4">
    <citation type="submission" date="2015-06" db="UniProtKB">
        <authorList>
            <consortium name="EnsemblMetazoa"/>
        </authorList>
    </citation>
    <scope>IDENTIFICATION</scope>
</reference>
<keyword evidence="6" id="KW-1185">Reference proteome</keyword>
<dbReference type="GO" id="GO:0005737">
    <property type="term" value="C:cytoplasm"/>
    <property type="evidence" value="ECO:0007669"/>
    <property type="project" value="TreeGrafter"/>
</dbReference>
<reference evidence="4" key="2">
    <citation type="submission" date="2010-05" db="EMBL/GenBank/DDBJ databases">
        <authorList>
            <person name="Almeida L.G."/>
            <person name="Nicolas M.F."/>
            <person name="Souza R.C."/>
            <person name="Vasconcelos A.T.R."/>
        </authorList>
    </citation>
    <scope>NUCLEOTIDE SEQUENCE</scope>
</reference>
<evidence type="ECO:0000259" key="3">
    <source>
        <dbReference type="Pfam" id="PF24520"/>
    </source>
</evidence>
<dbReference type="eggNOG" id="KOG4256">
    <property type="taxonomic scope" value="Eukaryota"/>
</dbReference>